<sequence>MTPSKAAFLALGICLVPAAALAQQSPARDALKRACTGDYMEYCSEHAPGGPEVEACFKTNLKKLSPGCTAAIMAYKQEQRATRRVSEAR</sequence>
<organism evidence="2 3">
    <name type="scientific">Methylobacterium symbioticum</name>
    <dbReference type="NCBI Taxonomy" id="2584084"/>
    <lineage>
        <taxon>Bacteria</taxon>
        <taxon>Pseudomonadati</taxon>
        <taxon>Pseudomonadota</taxon>
        <taxon>Alphaproteobacteria</taxon>
        <taxon>Hyphomicrobiales</taxon>
        <taxon>Methylobacteriaceae</taxon>
        <taxon>Methylobacterium</taxon>
    </lineage>
</organism>
<name>A0A509E977_9HYPH</name>
<keyword evidence="3" id="KW-1185">Reference proteome</keyword>
<evidence type="ECO:0000313" key="2">
    <source>
        <dbReference type="EMBL" id="VUD70836.1"/>
    </source>
</evidence>
<proteinExistence type="predicted"/>
<reference evidence="2 3" key="1">
    <citation type="submission" date="2019-06" db="EMBL/GenBank/DDBJ databases">
        <authorList>
            <person name="Rodrigo-Torres L."/>
            <person name="Arahal R. D."/>
            <person name="Lucena T."/>
        </authorList>
    </citation>
    <scope>NUCLEOTIDE SEQUENCE [LARGE SCALE GENOMIC DNA]</scope>
    <source>
        <strain evidence="2 3">SB0023/3</strain>
    </source>
</reference>
<dbReference type="OrthoDB" id="7998990at2"/>
<gene>
    <name evidence="2" type="ORF">MET9862_01410</name>
</gene>
<feature type="signal peptide" evidence="1">
    <location>
        <begin position="1"/>
        <end position="22"/>
    </location>
</feature>
<dbReference type="Proteomes" id="UP000410984">
    <property type="component" value="Unassembled WGS sequence"/>
</dbReference>
<evidence type="ECO:0008006" key="4">
    <source>
        <dbReference type="Google" id="ProtNLM"/>
    </source>
</evidence>
<keyword evidence="1" id="KW-0732">Signal</keyword>
<accession>A0A509E977</accession>
<dbReference type="AlphaFoldDB" id="A0A509E977"/>
<feature type="chain" id="PRO_5021255056" description="Cysteine rich repeat protein" evidence="1">
    <location>
        <begin position="23"/>
        <end position="89"/>
    </location>
</feature>
<dbReference type="EMBL" id="CABFPH010000013">
    <property type="protein sequence ID" value="VUD70836.1"/>
    <property type="molecule type" value="Genomic_DNA"/>
</dbReference>
<protein>
    <recommendedName>
        <fullName evidence="4">Cysteine rich repeat protein</fullName>
    </recommendedName>
</protein>
<dbReference type="RefSeq" id="WP_142582393.1">
    <property type="nucleotide sequence ID" value="NZ_CABFPH010000013.1"/>
</dbReference>
<evidence type="ECO:0000256" key="1">
    <source>
        <dbReference type="SAM" id="SignalP"/>
    </source>
</evidence>
<evidence type="ECO:0000313" key="3">
    <source>
        <dbReference type="Proteomes" id="UP000410984"/>
    </source>
</evidence>